<name>A0ABD2X3U9_9HYME</name>
<reference evidence="4 5" key="1">
    <citation type="journal article" date="2024" name="bioRxiv">
        <title>A reference genome for Trichogramma kaykai: A tiny desert-dwelling parasitoid wasp with competing sex-ratio distorters.</title>
        <authorList>
            <person name="Culotta J."/>
            <person name="Lindsey A.R."/>
        </authorList>
    </citation>
    <scope>NUCLEOTIDE SEQUENCE [LARGE SCALE GENOMIC DNA]</scope>
    <source>
        <strain evidence="4 5">KSX58</strain>
    </source>
</reference>
<dbReference type="InterPro" id="IPR036770">
    <property type="entry name" value="Ankyrin_rpt-contain_sf"/>
</dbReference>
<gene>
    <name evidence="4" type="ORF">TKK_006938</name>
</gene>
<comment type="caution">
    <text evidence="4">The sequence shown here is derived from an EMBL/GenBank/DDBJ whole genome shotgun (WGS) entry which is preliminary data.</text>
</comment>
<proteinExistence type="predicted"/>
<feature type="repeat" description="ANK" evidence="3">
    <location>
        <begin position="83"/>
        <end position="115"/>
    </location>
</feature>
<dbReference type="PROSITE" id="PS50088">
    <property type="entry name" value="ANK_REPEAT"/>
    <property type="match status" value="4"/>
</dbReference>
<dbReference type="Pfam" id="PF13857">
    <property type="entry name" value="Ank_5"/>
    <property type="match status" value="1"/>
</dbReference>
<organism evidence="4 5">
    <name type="scientific">Trichogramma kaykai</name>
    <dbReference type="NCBI Taxonomy" id="54128"/>
    <lineage>
        <taxon>Eukaryota</taxon>
        <taxon>Metazoa</taxon>
        <taxon>Ecdysozoa</taxon>
        <taxon>Arthropoda</taxon>
        <taxon>Hexapoda</taxon>
        <taxon>Insecta</taxon>
        <taxon>Pterygota</taxon>
        <taxon>Neoptera</taxon>
        <taxon>Endopterygota</taxon>
        <taxon>Hymenoptera</taxon>
        <taxon>Apocrita</taxon>
        <taxon>Proctotrupomorpha</taxon>
        <taxon>Chalcidoidea</taxon>
        <taxon>Trichogrammatidae</taxon>
        <taxon>Trichogramma</taxon>
    </lineage>
</organism>
<evidence type="ECO:0000256" key="2">
    <source>
        <dbReference type="ARBA" id="ARBA00023043"/>
    </source>
</evidence>
<dbReference type="Pfam" id="PF12796">
    <property type="entry name" value="Ank_2"/>
    <property type="match status" value="2"/>
</dbReference>
<evidence type="ECO:0000256" key="1">
    <source>
        <dbReference type="ARBA" id="ARBA00022737"/>
    </source>
</evidence>
<sequence length="450" mass="51162">MQINAQDKIGKTPLHYTLSNGCKKQILRVLLRKGADSNLADEEGLTPTHVVCKRNNDDELAELFFEINDDNQQIVQVNTQDKLGWTPLHYALANNGKNSIRALLRRGVSPNLVNAEGSTPLHIVNKRGKNSLVLAKILFEMCENRRQLVQVNVQDNLGNTPLHLSEAALNDDVSKLLLRKDADPNVVNKEGLTPLHIICDESHDFGLAKTFFKINDDRKQLVQVNAKDNLGRTSLQLAVANLLTDVVDLLLDHGANLSSFFFPPASSFGLGLEIRLEKSINLKQVSSALVIIERLERRGYELDQTDALTMIKFFTKYEVFEKSTNLVKSWCKNKGFAREAKKVKIRPELSLCDLFLLRPEEAKKLVTYTEYFKLANSAAWWDIPEASIQPCVLNLCEKQLRRFFRHWALEFFLILIRNRLPIEFCDMILDEESFTNKDLYHICLAATGQS</sequence>
<feature type="repeat" description="ANK" evidence="3">
    <location>
        <begin position="9"/>
        <end position="42"/>
    </location>
</feature>
<dbReference type="Proteomes" id="UP001627154">
    <property type="component" value="Unassembled WGS sequence"/>
</dbReference>
<evidence type="ECO:0000256" key="3">
    <source>
        <dbReference type="PROSITE-ProRule" id="PRU00023"/>
    </source>
</evidence>
<evidence type="ECO:0000313" key="5">
    <source>
        <dbReference type="Proteomes" id="UP001627154"/>
    </source>
</evidence>
<dbReference type="PANTHER" id="PTHR24123">
    <property type="entry name" value="ANKYRIN REPEAT-CONTAINING"/>
    <property type="match status" value="1"/>
</dbReference>
<dbReference type="SMART" id="SM00248">
    <property type="entry name" value="ANK"/>
    <property type="match status" value="7"/>
</dbReference>
<dbReference type="Gene3D" id="1.25.40.20">
    <property type="entry name" value="Ankyrin repeat-containing domain"/>
    <property type="match status" value="4"/>
</dbReference>
<dbReference type="InterPro" id="IPR051165">
    <property type="entry name" value="Multifunctional_ANK_Repeat"/>
</dbReference>
<dbReference type="EMBL" id="JBJJXI010000055">
    <property type="protein sequence ID" value="KAL3399680.1"/>
    <property type="molecule type" value="Genomic_DNA"/>
</dbReference>
<evidence type="ECO:0000313" key="4">
    <source>
        <dbReference type="EMBL" id="KAL3399680.1"/>
    </source>
</evidence>
<dbReference type="PROSITE" id="PS50297">
    <property type="entry name" value="ANK_REP_REGION"/>
    <property type="match status" value="4"/>
</dbReference>
<accession>A0ABD2X3U9</accession>
<dbReference type="AlphaFoldDB" id="A0ABD2X3U9"/>
<protein>
    <submittedName>
        <fullName evidence="4">Uncharacterized protein</fullName>
    </submittedName>
</protein>
<keyword evidence="5" id="KW-1185">Reference proteome</keyword>
<keyword evidence="2 3" id="KW-0040">ANK repeat</keyword>
<keyword evidence="1" id="KW-0677">Repeat</keyword>
<dbReference type="InterPro" id="IPR002110">
    <property type="entry name" value="Ankyrin_rpt"/>
</dbReference>
<feature type="repeat" description="ANK" evidence="3">
    <location>
        <begin position="157"/>
        <end position="189"/>
    </location>
</feature>
<dbReference type="SUPFAM" id="SSF48403">
    <property type="entry name" value="Ankyrin repeat"/>
    <property type="match status" value="2"/>
</dbReference>
<feature type="repeat" description="ANK" evidence="3">
    <location>
        <begin position="230"/>
        <end position="258"/>
    </location>
</feature>
<dbReference type="PANTHER" id="PTHR24123:SF33">
    <property type="entry name" value="PROTEIN HOS4"/>
    <property type="match status" value="1"/>
</dbReference>